<evidence type="ECO:0000313" key="7">
    <source>
        <dbReference type="EnsemblMetazoa" id="RPRC010289-PA"/>
    </source>
</evidence>
<keyword evidence="3 6" id="KW-0238">DNA-binding</keyword>
<dbReference type="PROSITE" id="PS00657">
    <property type="entry name" value="FORK_HEAD_1"/>
    <property type="match status" value="1"/>
</dbReference>
<keyword evidence="5 6" id="KW-0539">Nucleus</keyword>
<dbReference type="InterPro" id="IPR001766">
    <property type="entry name" value="Fork_head_dom"/>
</dbReference>
<evidence type="ECO:0000256" key="4">
    <source>
        <dbReference type="ARBA" id="ARBA00023163"/>
    </source>
</evidence>
<protein>
    <submittedName>
        <fullName evidence="7">Fork-head domain-containing protein</fullName>
    </submittedName>
</protein>
<dbReference type="GO" id="GO:0000978">
    <property type="term" value="F:RNA polymerase II cis-regulatory region sequence-specific DNA binding"/>
    <property type="evidence" value="ECO:0007669"/>
    <property type="project" value="TreeGrafter"/>
</dbReference>
<dbReference type="InterPro" id="IPR050211">
    <property type="entry name" value="FOX_domain-containing"/>
</dbReference>
<dbReference type="EnsemblMetazoa" id="RPRC010289-RA">
    <property type="protein sequence ID" value="RPRC010289-PA"/>
    <property type="gene ID" value="RPRC010289"/>
</dbReference>
<dbReference type="Proteomes" id="UP000015103">
    <property type="component" value="Unassembled WGS sequence"/>
</dbReference>
<keyword evidence="2" id="KW-0805">Transcription regulation</keyword>
<evidence type="ECO:0000256" key="2">
    <source>
        <dbReference type="ARBA" id="ARBA00023015"/>
    </source>
</evidence>
<dbReference type="EMBL" id="ACPB03000288">
    <property type="status" value="NOT_ANNOTATED_CDS"/>
    <property type="molecule type" value="Genomic_DNA"/>
</dbReference>
<dbReference type="GO" id="GO:0030154">
    <property type="term" value="P:cell differentiation"/>
    <property type="evidence" value="ECO:0007669"/>
    <property type="project" value="TreeGrafter"/>
</dbReference>
<evidence type="ECO:0000313" key="8">
    <source>
        <dbReference type="Proteomes" id="UP000015103"/>
    </source>
</evidence>
<dbReference type="InterPro" id="IPR018122">
    <property type="entry name" value="TF_fork_head_CS_1"/>
</dbReference>
<feature type="DNA-binding region" description="Fork-head" evidence="6">
    <location>
        <begin position="17"/>
        <end position="113"/>
    </location>
</feature>
<dbReference type="PROSITE" id="PS00658">
    <property type="entry name" value="FORK_HEAD_2"/>
    <property type="match status" value="1"/>
</dbReference>
<comment type="subcellular location">
    <subcellularLocation>
        <location evidence="1 6">Nucleus</location>
    </subcellularLocation>
</comment>
<evidence type="ECO:0000256" key="3">
    <source>
        <dbReference type="ARBA" id="ARBA00023125"/>
    </source>
</evidence>
<keyword evidence="4" id="KW-0804">Transcription</keyword>
<dbReference type="STRING" id="13249.T1I1W9"/>
<organism evidence="7 8">
    <name type="scientific">Rhodnius prolixus</name>
    <name type="common">Triatomid bug</name>
    <dbReference type="NCBI Taxonomy" id="13249"/>
    <lineage>
        <taxon>Eukaryota</taxon>
        <taxon>Metazoa</taxon>
        <taxon>Ecdysozoa</taxon>
        <taxon>Arthropoda</taxon>
        <taxon>Hexapoda</taxon>
        <taxon>Insecta</taxon>
        <taxon>Pterygota</taxon>
        <taxon>Neoptera</taxon>
        <taxon>Paraneoptera</taxon>
        <taxon>Hemiptera</taxon>
        <taxon>Heteroptera</taxon>
        <taxon>Panheteroptera</taxon>
        <taxon>Cimicomorpha</taxon>
        <taxon>Reduviidae</taxon>
        <taxon>Triatominae</taxon>
        <taxon>Rhodnius</taxon>
    </lineage>
</organism>
<dbReference type="VEuPathDB" id="VectorBase:RPRC010289"/>
<dbReference type="Pfam" id="PF00250">
    <property type="entry name" value="Forkhead"/>
    <property type="match status" value="1"/>
</dbReference>
<dbReference type="InterPro" id="IPR030456">
    <property type="entry name" value="TF_fork_head_CS_2"/>
</dbReference>
<evidence type="ECO:0000256" key="6">
    <source>
        <dbReference type="PROSITE-ProRule" id="PRU00089"/>
    </source>
</evidence>
<evidence type="ECO:0000256" key="1">
    <source>
        <dbReference type="ARBA" id="ARBA00004123"/>
    </source>
</evidence>
<name>T1I1W9_RHOPR</name>
<dbReference type="GO" id="GO:0009653">
    <property type="term" value="P:anatomical structure morphogenesis"/>
    <property type="evidence" value="ECO:0007669"/>
    <property type="project" value="TreeGrafter"/>
</dbReference>
<dbReference type="PRINTS" id="PR00053">
    <property type="entry name" value="FORKHEAD"/>
</dbReference>
<proteinExistence type="predicted"/>
<reference evidence="7" key="1">
    <citation type="submission" date="2015-05" db="UniProtKB">
        <authorList>
            <consortium name="EnsemblMetazoa"/>
        </authorList>
    </citation>
    <scope>IDENTIFICATION</scope>
</reference>
<accession>T1I1W9</accession>
<dbReference type="InParanoid" id="T1I1W9"/>
<dbReference type="SMART" id="SM00339">
    <property type="entry name" value="FH"/>
    <property type="match status" value="1"/>
</dbReference>
<dbReference type="AlphaFoldDB" id="T1I1W9"/>
<dbReference type="FunFam" id="1.10.10.10:FF:000016">
    <property type="entry name" value="Forkhead box protein I1"/>
    <property type="match status" value="1"/>
</dbReference>
<dbReference type="InterPro" id="IPR036388">
    <property type="entry name" value="WH-like_DNA-bd_sf"/>
</dbReference>
<dbReference type="PROSITE" id="PS50039">
    <property type="entry name" value="FORK_HEAD_3"/>
    <property type="match status" value="1"/>
</dbReference>
<dbReference type="PANTHER" id="PTHR11829">
    <property type="entry name" value="FORKHEAD BOX PROTEIN"/>
    <property type="match status" value="1"/>
</dbReference>
<dbReference type="PANTHER" id="PTHR11829:SF343">
    <property type="entry name" value="FORK-HEAD DOMAIN-CONTAINING PROTEIN"/>
    <property type="match status" value="1"/>
</dbReference>
<dbReference type="HOGENOM" id="CLU_068269_0_0_1"/>
<dbReference type="GO" id="GO:0000981">
    <property type="term" value="F:DNA-binding transcription factor activity, RNA polymerase II-specific"/>
    <property type="evidence" value="ECO:0007669"/>
    <property type="project" value="TreeGrafter"/>
</dbReference>
<dbReference type="Gene3D" id="1.10.10.10">
    <property type="entry name" value="Winged helix-like DNA-binding domain superfamily/Winged helix DNA-binding domain"/>
    <property type="match status" value="1"/>
</dbReference>
<keyword evidence="8" id="KW-1185">Reference proteome</keyword>
<dbReference type="OMA" id="NMFERGN"/>
<evidence type="ECO:0000256" key="5">
    <source>
        <dbReference type="ARBA" id="ARBA00023242"/>
    </source>
</evidence>
<dbReference type="eggNOG" id="KOG2294">
    <property type="taxonomic scope" value="Eukaryota"/>
</dbReference>
<dbReference type="InterPro" id="IPR036390">
    <property type="entry name" value="WH_DNA-bd_sf"/>
</dbReference>
<dbReference type="SUPFAM" id="SSF46785">
    <property type="entry name" value="Winged helix' DNA-binding domain"/>
    <property type="match status" value="1"/>
</dbReference>
<dbReference type="GO" id="GO:0005634">
    <property type="term" value="C:nucleus"/>
    <property type="evidence" value="ECO:0007669"/>
    <property type="project" value="UniProtKB-SubCell"/>
</dbReference>
<sequence length="194" mass="22537">MRRVEREPSPVYPRYEKPPYSYIALIAMAISSSPEQRLTLSEIYRYIIEHFPYYRENKQGWQNSIRHNLSLNDCFVKVPRERGDGGGKGSYWTLDPVAANNMFERGNYRRRRPKKHRDLLPQMNYEHSPYDHVSRSSVITSSSKPNIITIEISTDPANKVTLTTSQSPVNDKKITVFSIENLIKSSEAKIKTEQ</sequence>